<comment type="caution">
    <text evidence="2">The sequence shown here is derived from an EMBL/GenBank/DDBJ whole genome shotgun (WGS) entry which is preliminary data.</text>
</comment>
<sequence>MVGNGRSLVLREKSREAMEDIVVNMKNASGFGELGGVPVVVGRENGRLGIGMDSEDEGLGRGGSGKTDTLEGEEEEEEKEEWEKKGRPCPFTMKYFVHGGDASSFQPLASSLLFETLSVTCKQFPTIRAKFPNSIAQKLKTDTDIPSDEEDLALPALIHGDEIEVEHSVSAIVVWQGRRQIIVALAGSAYLIDGDEPRSLVDLEHDVSVHLLPLHLHERVLAFIRHPHSSGRLSTIIN</sequence>
<feature type="region of interest" description="Disordered" evidence="1">
    <location>
        <begin position="50"/>
        <end position="85"/>
    </location>
</feature>
<name>A0A834SUH8_9FABA</name>
<dbReference type="Proteomes" id="UP000634136">
    <property type="component" value="Unassembled WGS sequence"/>
</dbReference>
<feature type="compositionally biased region" description="Acidic residues" evidence="1">
    <location>
        <begin position="70"/>
        <end position="80"/>
    </location>
</feature>
<reference evidence="2" key="1">
    <citation type="submission" date="2020-09" db="EMBL/GenBank/DDBJ databases">
        <title>Genome-Enabled Discovery of Anthraquinone Biosynthesis in Senna tora.</title>
        <authorList>
            <person name="Kang S.-H."/>
            <person name="Pandey R.P."/>
            <person name="Lee C.-M."/>
            <person name="Sim J.-S."/>
            <person name="Jeong J.-T."/>
            <person name="Choi B.-S."/>
            <person name="Jung M."/>
            <person name="Ginzburg D."/>
            <person name="Zhao K."/>
            <person name="Won S.Y."/>
            <person name="Oh T.-J."/>
            <person name="Yu Y."/>
            <person name="Kim N.-H."/>
            <person name="Lee O.R."/>
            <person name="Lee T.-H."/>
            <person name="Bashyal P."/>
            <person name="Kim T.-S."/>
            <person name="Lee W.-H."/>
            <person name="Kawkins C."/>
            <person name="Kim C.-K."/>
            <person name="Kim J.S."/>
            <person name="Ahn B.O."/>
            <person name="Rhee S.Y."/>
            <person name="Sohng J.K."/>
        </authorList>
    </citation>
    <scope>NUCLEOTIDE SEQUENCE</scope>
    <source>
        <tissue evidence="2">Leaf</tissue>
    </source>
</reference>
<proteinExistence type="predicted"/>
<dbReference type="EMBL" id="JAAIUW010000010">
    <property type="protein sequence ID" value="KAF7810788.1"/>
    <property type="molecule type" value="Genomic_DNA"/>
</dbReference>
<dbReference type="AlphaFoldDB" id="A0A834SUH8"/>
<evidence type="ECO:0000313" key="2">
    <source>
        <dbReference type="EMBL" id="KAF7810788.1"/>
    </source>
</evidence>
<accession>A0A834SUH8</accession>
<keyword evidence="3" id="KW-1185">Reference proteome</keyword>
<organism evidence="2 3">
    <name type="scientific">Senna tora</name>
    <dbReference type="NCBI Taxonomy" id="362788"/>
    <lineage>
        <taxon>Eukaryota</taxon>
        <taxon>Viridiplantae</taxon>
        <taxon>Streptophyta</taxon>
        <taxon>Embryophyta</taxon>
        <taxon>Tracheophyta</taxon>
        <taxon>Spermatophyta</taxon>
        <taxon>Magnoliopsida</taxon>
        <taxon>eudicotyledons</taxon>
        <taxon>Gunneridae</taxon>
        <taxon>Pentapetalae</taxon>
        <taxon>rosids</taxon>
        <taxon>fabids</taxon>
        <taxon>Fabales</taxon>
        <taxon>Fabaceae</taxon>
        <taxon>Caesalpinioideae</taxon>
        <taxon>Cassia clade</taxon>
        <taxon>Senna</taxon>
    </lineage>
</organism>
<evidence type="ECO:0000256" key="1">
    <source>
        <dbReference type="SAM" id="MobiDB-lite"/>
    </source>
</evidence>
<protein>
    <submittedName>
        <fullName evidence="2">Uncharacterized protein</fullName>
    </submittedName>
</protein>
<evidence type="ECO:0000313" key="3">
    <source>
        <dbReference type="Proteomes" id="UP000634136"/>
    </source>
</evidence>
<gene>
    <name evidence="2" type="ORF">G2W53_031764</name>
</gene>